<organism evidence="2 3">
    <name type="scientific">Lacrimispora xylanolytica</name>
    <dbReference type="NCBI Taxonomy" id="29375"/>
    <lineage>
        <taxon>Bacteria</taxon>
        <taxon>Bacillati</taxon>
        <taxon>Bacillota</taxon>
        <taxon>Clostridia</taxon>
        <taxon>Lachnospirales</taxon>
        <taxon>Lachnospiraceae</taxon>
        <taxon>Lacrimispora</taxon>
    </lineage>
</organism>
<dbReference type="Proteomes" id="UP001163115">
    <property type="component" value="Chromosome"/>
</dbReference>
<gene>
    <name evidence="2" type="ORF">OW255_06035</name>
</gene>
<dbReference type="RefSeq" id="WP_268115991.1">
    <property type="nucleotide sequence ID" value="NZ_CP113524.1"/>
</dbReference>
<keyword evidence="3" id="KW-1185">Reference proteome</keyword>
<sequence length="568" mass="63499">MKGPAAPKDPEKKKPYFYIIREKEIYGAKLDEEKGIHFIYENDGRLISSAQITGNISDSNILELLKTTQGFRTLVHSIGVSVETEDSSSKVDFIFQMYGNKDIYGGGTNLKLSLNGDGMEEKINLCEIDWSEDDKEPGQIRFEFDTPEILGRASVRLYLNDGYSVPDVSEESEVDVSLETYHTMIARSLMQLGNPKRLAGAIKRAKEGKDVTLAYIGGSITQGAGGTPINTGCYAYKSYKSFADRYGNGNNVHFIKAGVGGTPSELGMLRFDRDVLRDGNYPDVVVIEFGVNDEGDETKGNCYESLVKKVLMLPNEPAVILLFAVFANDWNLQKRLSPVGQLYELPMVSILDAVSPQFPLTKETGRVISKNKFFYDMFHPTNAGHTIMADCITYLLEQTEREKEWIDCTPKLLLKKPAIGDDFVSVKLLDKKNHNPKANIRCGGFTKTDTELQRVEMDEDLFGTPQFPYNWMYDGTKAFGDSTFELTITCRALLLIYKDSGANDVGKADVFLDGKKVLTANPRIVGWVHCNPVIVCNDRHSQEHILQIKMAQGDENKKFTILGFGYVN</sequence>
<reference evidence="2" key="1">
    <citation type="submission" date="2022-11" db="EMBL/GenBank/DDBJ databases">
        <title>Lacrimispora xylanolytica sy1, complete genome.</title>
        <authorList>
            <person name="Choi S."/>
        </authorList>
    </citation>
    <scope>NUCLEOTIDE SEQUENCE</scope>
    <source>
        <strain evidence="2">Sy1</strain>
    </source>
</reference>
<name>A0ABY7AF33_9FIRM</name>
<dbReference type="InterPro" id="IPR013830">
    <property type="entry name" value="SGNH_hydro"/>
</dbReference>
<dbReference type="InterPro" id="IPR036514">
    <property type="entry name" value="SGNH_hydro_sf"/>
</dbReference>
<keyword evidence="2" id="KW-0378">Hydrolase</keyword>
<evidence type="ECO:0000313" key="2">
    <source>
        <dbReference type="EMBL" id="WAJ25067.1"/>
    </source>
</evidence>
<protein>
    <submittedName>
        <fullName evidence="2">SGNH/GDSL hydrolase family protein</fullName>
    </submittedName>
</protein>
<dbReference type="PANTHER" id="PTHR34407">
    <property type="entry name" value="EXPRESSED PROTEIN"/>
    <property type="match status" value="1"/>
</dbReference>
<dbReference type="GO" id="GO:0016787">
    <property type="term" value="F:hydrolase activity"/>
    <property type="evidence" value="ECO:0007669"/>
    <property type="project" value="UniProtKB-KW"/>
</dbReference>
<proteinExistence type="predicted"/>
<dbReference type="Gene3D" id="3.40.50.1110">
    <property type="entry name" value="SGNH hydrolase"/>
    <property type="match status" value="1"/>
</dbReference>
<dbReference type="CDD" id="cd00229">
    <property type="entry name" value="SGNH_hydrolase"/>
    <property type="match status" value="1"/>
</dbReference>
<dbReference type="PANTHER" id="PTHR34407:SF1">
    <property type="entry name" value="SGNH HYDROLASE-TYPE ESTERASE DOMAIN-CONTAINING PROTEIN"/>
    <property type="match status" value="1"/>
</dbReference>
<dbReference type="EMBL" id="CP113524">
    <property type="protein sequence ID" value="WAJ25067.1"/>
    <property type="molecule type" value="Genomic_DNA"/>
</dbReference>
<dbReference type="Pfam" id="PF13472">
    <property type="entry name" value="Lipase_GDSL_2"/>
    <property type="match status" value="1"/>
</dbReference>
<feature type="domain" description="SGNH hydrolase-type esterase" evidence="1">
    <location>
        <begin position="216"/>
        <end position="386"/>
    </location>
</feature>
<accession>A0ABY7AF33</accession>
<evidence type="ECO:0000259" key="1">
    <source>
        <dbReference type="Pfam" id="PF13472"/>
    </source>
</evidence>
<dbReference type="SUPFAM" id="SSF52266">
    <property type="entry name" value="SGNH hydrolase"/>
    <property type="match status" value="1"/>
</dbReference>
<evidence type="ECO:0000313" key="3">
    <source>
        <dbReference type="Proteomes" id="UP001163115"/>
    </source>
</evidence>